<keyword evidence="4" id="KW-1185">Reference proteome</keyword>
<dbReference type="Pfam" id="PF19031">
    <property type="entry name" value="Intu_longin_1"/>
    <property type="match status" value="1"/>
</dbReference>
<reference evidence="3" key="1">
    <citation type="submission" date="2006-10" db="EMBL/GenBank/DDBJ databases">
        <authorList>
            <person name="Amadeo P."/>
            <person name="Zhao Q."/>
            <person name="Wortman J."/>
            <person name="Fraser-Liggett C."/>
            <person name="Carlton J."/>
        </authorList>
    </citation>
    <scope>NUCLEOTIDE SEQUENCE</scope>
    <source>
        <strain evidence="3">G3</strain>
    </source>
</reference>
<proteinExistence type="inferred from homology"/>
<protein>
    <recommendedName>
        <fullName evidence="2">CCZ1/INTU/HSP4 first Longin domain-containing protein</fullName>
    </recommendedName>
</protein>
<dbReference type="OrthoDB" id="10265422at2759"/>
<evidence type="ECO:0000313" key="4">
    <source>
        <dbReference type="Proteomes" id="UP000001542"/>
    </source>
</evidence>
<dbReference type="AlphaFoldDB" id="A2DZR8"/>
<dbReference type="InterPro" id="IPR013176">
    <property type="entry name" value="Ccz1"/>
</dbReference>
<dbReference type="Proteomes" id="UP000001542">
    <property type="component" value="Unassembled WGS sequence"/>
</dbReference>
<dbReference type="VEuPathDB" id="TrichDB:TVAGG3_0261410"/>
<sequence length="422" mass="49132">MSELDQSSPLSSFFVFSSELPEEGETVKVFYYYPECKTQEDINNRDLETGISSTFVFFANRFNPDNPCDYIFTGKREIGLLEIGNGIFFNVSIKSTTGTKRILLNQILKTCLLMLNYVAGPLTLENDNKSVSKEWISRLQTTMPHIIKIINWKDPVFELLWDSFVPSQTHLNSKQSVQDEQIRETMKKYPFIESVIFTWRDKIITMHGIEPQIARILSMLVFHKFEMFFPFKTKKREDVLRWTIGFIMGPDKSIEIFTPPIFYNDKIHPLAVLQLNKIRIIVLLDPFKIFDINLLQQFSKDINPVARSFDSIESRSNSIIKQNIFNNNTGIRMNYSPNSHELNITNNNIQIYDCETIERGILLSHAFSKRIGPESRGIIPLNGSFYSFFDSYPYKFELIEVMQFKPKSLSEALEEFSKLEDI</sequence>
<dbReference type="InterPro" id="IPR043987">
    <property type="entry name" value="CCZ1/INTU/HSP4_longin_1"/>
</dbReference>
<evidence type="ECO:0000313" key="3">
    <source>
        <dbReference type="EMBL" id="EAY14136.1"/>
    </source>
</evidence>
<gene>
    <name evidence="3" type="ORF">TVAG_351840</name>
</gene>
<evidence type="ECO:0000259" key="2">
    <source>
        <dbReference type="Pfam" id="PF19031"/>
    </source>
</evidence>
<dbReference type="RefSeq" id="XP_001326359.1">
    <property type="nucleotide sequence ID" value="XM_001326324.1"/>
</dbReference>
<dbReference type="EMBL" id="DS113275">
    <property type="protein sequence ID" value="EAY14136.1"/>
    <property type="molecule type" value="Genomic_DNA"/>
</dbReference>
<dbReference type="GO" id="GO:0035658">
    <property type="term" value="C:Mon1-Ccz1 complex"/>
    <property type="evidence" value="ECO:0007669"/>
    <property type="project" value="InterPro"/>
</dbReference>
<organism evidence="3 4">
    <name type="scientific">Trichomonas vaginalis (strain ATCC PRA-98 / G3)</name>
    <dbReference type="NCBI Taxonomy" id="412133"/>
    <lineage>
        <taxon>Eukaryota</taxon>
        <taxon>Metamonada</taxon>
        <taxon>Parabasalia</taxon>
        <taxon>Trichomonadida</taxon>
        <taxon>Trichomonadidae</taxon>
        <taxon>Trichomonas</taxon>
    </lineage>
</organism>
<feature type="domain" description="CCZ1/INTU/HSP4 first Longin" evidence="2">
    <location>
        <begin position="11"/>
        <end position="116"/>
    </location>
</feature>
<accession>A2DZR8</accession>
<reference evidence="3" key="2">
    <citation type="journal article" date="2007" name="Science">
        <title>Draft genome sequence of the sexually transmitted pathogen Trichomonas vaginalis.</title>
        <authorList>
            <person name="Carlton J.M."/>
            <person name="Hirt R.P."/>
            <person name="Silva J.C."/>
            <person name="Delcher A.L."/>
            <person name="Schatz M."/>
            <person name="Zhao Q."/>
            <person name="Wortman J.R."/>
            <person name="Bidwell S.L."/>
            <person name="Alsmark U.C.M."/>
            <person name="Besteiro S."/>
            <person name="Sicheritz-Ponten T."/>
            <person name="Noel C.J."/>
            <person name="Dacks J.B."/>
            <person name="Foster P.G."/>
            <person name="Simillion C."/>
            <person name="Van de Peer Y."/>
            <person name="Miranda-Saavedra D."/>
            <person name="Barton G.J."/>
            <person name="Westrop G.D."/>
            <person name="Mueller S."/>
            <person name="Dessi D."/>
            <person name="Fiori P.L."/>
            <person name="Ren Q."/>
            <person name="Paulsen I."/>
            <person name="Zhang H."/>
            <person name="Bastida-Corcuera F.D."/>
            <person name="Simoes-Barbosa A."/>
            <person name="Brown M.T."/>
            <person name="Hayes R.D."/>
            <person name="Mukherjee M."/>
            <person name="Okumura C.Y."/>
            <person name="Schneider R."/>
            <person name="Smith A.J."/>
            <person name="Vanacova S."/>
            <person name="Villalvazo M."/>
            <person name="Haas B.J."/>
            <person name="Pertea M."/>
            <person name="Feldblyum T.V."/>
            <person name="Utterback T.R."/>
            <person name="Shu C.L."/>
            <person name="Osoegawa K."/>
            <person name="de Jong P.J."/>
            <person name="Hrdy I."/>
            <person name="Horvathova L."/>
            <person name="Zubacova Z."/>
            <person name="Dolezal P."/>
            <person name="Malik S.B."/>
            <person name="Logsdon J.M. Jr."/>
            <person name="Henze K."/>
            <person name="Gupta A."/>
            <person name="Wang C.C."/>
            <person name="Dunne R.L."/>
            <person name="Upcroft J.A."/>
            <person name="Upcroft P."/>
            <person name="White O."/>
            <person name="Salzberg S.L."/>
            <person name="Tang P."/>
            <person name="Chiu C.-H."/>
            <person name="Lee Y.-S."/>
            <person name="Embley T.M."/>
            <person name="Coombs G.H."/>
            <person name="Mottram J.C."/>
            <person name="Tachezy J."/>
            <person name="Fraser-Liggett C.M."/>
            <person name="Johnson P.J."/>
        </authorList>
    </citation>
    <scope>NUCLEOTIDE SEQUENCE [LARGE SCALE GENOMIC DNA]</scope>
    <source>
        <strain evidence="3">G3</strain>
    </source>
</reference>
<name>A2DZR8_TRIV3</name>
<dbReference type="PANTHER" id="PTHR13056">
    <property type="entry name" value="VACUOLAR FUSION PROTEIN CCZ1 HOMOLOG-RELATED"/>
    <property type="match status" value="1"/>
</dbReference>
<dbReference type="KEGG" id="tva:4772124"/>
<dbReference type="InParanoid" id="A2DZR8"/>
<evidence type="ECO:0000256" key="1">
    <source>
        <dbReference type="ARBA" id="ARBA00005352"/>
    </source>
</evidence>
<comment type="similarity">
    <text evidence="1">Belongs to the CCZ1 family.</text>
</comment>
<dbReference type="PANTHER" id="PTHR13056:SF0">
    <property type="entry name" value="VACUOLAR FUSION PROTEIN CCZ1 HOMOLOG-RELATED"/>
    <property type="match status" value="1"/>
</dbReference>
<dbReference type="GO" id="GO:0016192">
    <property type="term" value="P:vesicle-mediated transport"/>
    <property type="evidence" value="ECO:0000318"/>
    <property type="project" value="GO_Central"/>
</dbReference>
<dbReference type="VEuPathDB" id="TrichDB:TVAG_351840"/>